<reference evidence="2" key="1">
    <citation type="journal article" date="2019" name="Int. J. Syst. Evol. Microbiol.">
        <title>The Global Catalogue of Microorganisms (GCM) 10K type strain sequencing project: providing services to taxonomists for standard genome sequencing and annotation.</title>
        <authorList>
            <consortium name="The Broad Institute Genomics Platform"/>
            <consortium name="The Broad Institute Genome Sequencing Center for Infectious Disease"/>
            <person name="Wu L."/>
            <person name="Ma J."/>
        </authorList>
    </citation>
    <scope>NUCLEOTIDE SEQUENCE [LARGE SCALE GENOMIC DNA]</scope>
    <source>
        <strain evidence="2">JCM 31486</strain>
    </source>
</reference>
<gene>
    <name evidence="1" type="ORF">ACFQ1S_00465</name>
</gene>
<name>A0ABW3M214_9PSEU</name>
<dbReference type="EMBL" id="JBHTIS010000009">
    <property type="protein sequence ID" value="MFD1044173.1"/>
    <property type="molecule type" value="Genomic_DNA"/>
</dbReference>
<protein>
    <submittedName>
        <fullName evidence="1">Uncharacterized protein</fullName>
    </submittedName>
</protein>
<dbReference type="Proteomes" id="UP001597045">
    <property type="component" value="Unassembled WGS sequence"/>
</dbReference>
<proteinExistence type="predicted"/>
<evidence type="ECO:0000313" key="1">
    <source>
        <dbReference type="EMBL" id="MFD1044173.1"/>
    </source>
</evidence>
<accession>A0ABW3M214</accession>
<feature type="non-terminal residue" evidence="1">
    <location>
        <position position="132"/>
    </location>
</feature>
<sequence>MRLVPEDPAAIADEVTRNAITLPLDYGHTLTDITALLVRDPRNVSHVSAIAEAIIASALADPFFETTANRWRPLIPAWVRVASMSGATVTVLIRLGVLVGTGRYARCDNATTRNLGKLQPVYALDIIALRDL</sequence>
<keyword evidence="2" id="KW-1185">Reference proteome</keyword>
<organism evidence="1 2">
    <name type="scientific">Kibdelosporangium lantanae</name>
    <dbReference type="NCBI Taxonomy" id="1497396"/>
    <lineage>
        <taxon>Bacteria</taxon>
        <taxon>Bacillati</taxon>
        <taxon>Actinomycetota</taxon>
        <taxon>Actinomycetes</taxon>
        <taxon>Pseudonocardiales</taxon>
        <taxon>Pseudonocardiaceae</taxon>
        <taxon>Kibdelosporangium</taxon>
    </lineage>
</organism>
<comment type="caution">
    <text evidence="1">The sequence shown here is derived from an EMBL/GenBank/DDBJ whole genome shotgun (WGS) entry which is preliminary data.</text>
</comment>
<evidence type="ECO:0000313" key="2">
    <source>
        <dbReference type="Proteomes" id="UP001597045"/>
    </source>
</evidence>